<feature type="region of interest" description="Disordered" evidence="1">
    <location>
        <begin position="143"/>
        <end position="220"/>
    </location>
</feature>
<gene>
    <name evidence="2" type="ORF">E2C01_005725</name>
</gene>
<evidence type="ECO:0000313" key="2">
    <source>
        <dbReference type="EMBL" id="MPC13007.1"/>
    </source>
</evidence>
<proteinExistence type="predicted"/>
<sequence>MAEEQRGDAPQPPPLITTQSFHEESNKFVLKGHNLMDIPGAIHLHQTSPQKPCQLSPHHPLETKSRTFSEPSKQDNPPQHPLIPFPTQPDPHPCRHPFFLINVSRSCSSSASRFLVPPPIALTHLSLANVRNLLCDFLGTDESEEPATTQAEEARLGAQDDTEAPADATATTTDAADATPDADAAADAADAATPAEAGTDDTADAADAAPSTRFDEDLAE</sequence>
<accession>A0A5B7CT51</accession>
<protein>
    <submittedName>
        <fullName evidence="2">Uncharacterized protein</fullName>
    </submittedName>
</protein>
<keyword evidence="3" id="KW-1185">Reference proteome</keyword>
<evidence type="ECO:0000256" key="1">
    <source>
        <dbReference type="SAM" id="MobiDB-lite"/>
    </source>
</evidence>
<evidence type="ECO:0000313" key="3">
    <source>
        <dbReference type="Proteomes" id="UP000324222"/>
    </source>
</evidence>
<reference evidence="2 3" key="1">
    <citation type="submission" date="2019-05" db="EMBL/GenBank/DDBJ databases">
        <title>Another draft genome of Portunus trituberculatus and its Hox gene families provides insights of decapod evolution.</title>
        <authorList>
            <person name="Jeong J.-H."/>
            <person name="Song I."/>
            <person name="Kim S."/>
            <person name="Choi T."/>
            <person name="Kim D."/>
            <person name="Ryu S."/>
            <person name="Kim W."/>
        </authorList>
    </citation>
    <scope>NUCLEOTIDE SEQUENCE [LARGE SCALE GENOMIC DNA]</scope>
    <source>
        <tissue evidence="2">Muscle</tissue>
    </source>
</reference>
<name>A0A5B7CT51_PORTR</name>
<comment type="caution">
    <text evidence="2">The sequence shown here is derived from an EMBL/GenBank/DDBJ whole genome shotgun (WGS) entry which is preliminary data.</text>
</comment>
<feature type="region of interest" description="Disordered" evidence="1">
    <location>
        <begin position="42"/>
        <end position="81"/>
    </location>
</feature>
<dbReference type="AlphaFoldDB" id="A0A5B7CT51"/>
<feature type="compositionally biased region" description="Polar residues" evidence="1">
    <location>
        <begin position="68"/>
        <end position="77"/>
    </location>
</feature>
<dbReference type="Proteomes" id="UP000324222">
    <property type="component" value="Unassembled WGS sequence"/>
</dbReference>
<organism evidence="2 3">
    <name type="scientific">Portunus trituberculatus</name>
    <name type="common">Swimming crab</name>
    <name type="synonym">Neptunus trituberculatus</name>
    <dbReference type="NCBI Taxonomy" id="210409"/>
    <lineage>
        <taxon>Eukaryota</taxon>
        <taxon>Metazoa</taxon>
        <taxon>Ecdysozoa</taxon>
        <taxon>Arthropoda</taxon>
        <taxon>Crustacea</taxon>
        <taxon>Multicrustacea</taxon>
        <taxon>Malacostraca</taxon>
        <taxon>Eumalacostraca</taxon>
        <taxon>Eucarida</taxon>
        <taxon>Decapoda</taxon>
        <taxon>Pleocyemata</taxon>
        <taxon>Brachyura</taxon>
        <taxon>Eubrachyura</taxon>
        <taxon>Portunoidea</taxon>
        <taxon>Portunidae</taxon>
        <taxon>Portuninae</taxon>
        <taxon>Portunus</taxon>
    </lineage>
</organism>
<feature type="compositionally biased region" description="Low complexity" evidence="1">
    <location>
        <begin position="165"/>
        <end position="197"/>
    </location>
</feature>
<feature type="region of interest" description="Disordered" evidence="1">
    <location>
        <begin position="1"/>
        <end position="24"/>
    </location>
</feature>
<dbReference type="EMBL" id="VSRR010000252">
    <property type="protein sequence ID" value="MPC13007.1"/>
    <property type="molecule type" value="Genomic_DNA"/>
</dbReference>